<organism evidence="2 3">
    <name type="scientific">Yoonia vestfoldensis</name>
    <dbReference type="NCBI Taxonomy" id="245188"/>
    <lineage>
        <taxon>Bacteria</taxon>
        <taxon>Pseudomonadati</taxon>
        <taxon>Pseudomonadota</taxon>
        <taxon>Alphaproteobacteria</taxon>
        <taxon>Rhodobacterales</taxon>
        <taxon>Paracoccaceae</taxon>
        <taxon>Yoonia</taxon>
    </lineage>
</organism>
<dbReference type="InterPro" id="IPR000551">
    <property type="entry name" value="MerR-type_HTH_dom"/>
</dbReference>
<dbReference type="KEGG" id="lvs:LOKVESSMR4R_03305"/>
<dbReference type="GO" id="GO:0006355">
    <property type="term" value="P:regulation of DNA-templated transcription"/>
    <property type="evidence" value="ECO:0007669"/>
    <property type="project" value="InterPro"/>
</dbReference>
<keyword evidence="3" id="KW-1185">Reference proteome</keyword>
<dbReference type="SMART" id="SM00422">
    <property type="entry name" value="HTH_MERR"/>
    <property type="match status" value="1"/>
</dbReference>
<dbReference type="GO" id="GO:0003677">
    <property type="term" value="F:DNA binding"/>
    <property type="evidence" value="ECO:0007669"/>
    <property type="project" value="InterPro"/>
</dbReference>
<dbReference type="Gene3D" id="1.10.10.10">
    <property type="entry name" value="Winged helix-like DNA-binding domain superfamily/Winged helix DNA-binding domain"/>
    <property type="match status" value="1"/>
</dbReference>
<dbReference type="SUPFAM" id="SSF46689">
    <property type="entry name" value="Homeodomain-like"/>
    <property type="match status" value="1"/>
</dbReference>
<dbReference type="InterPro" id="IPR007367">
    <property type="entry name" value="DUF433"/>
</dbReference>
<dbReference type="AlphaFoldDB" id="A0A1Y0EGL4"/>
<dbReference type="Pfam" id="PF04255">
    <property type="entry name" value="DUF433"/>
    <property type="match status" value="1"/>
</dbReference>
<name>A0A1Y0EGL4_9RHOB</name>
<reference evidence="2 3" key="1">
    <citation type="submission" date="2017-05" db="EMBL/GenBank/DDBJ databases">
        <title>Genome Sequence of Loktanella vestfoldensis Strain SMR4r Isolated from a Culture of the Diatom Skeletonema marinoi.</title>
        <authorList>
            <person name="Topel M."/>
            <person name="Pinder M.I.M."/>
            <person name="Johansson O.N."/>
            <person name="Kourtchenko O."/>
            <person name="Godhe A."/>
            <person name="Clarke A.K."/>
        </authorList>
    </citation>
    <scope>NUCLEOTIDE SEQUENCE [LARGE SCALE GENOMIC DNA]</scope>
    <source>
        <strain evidence="2 3">SMR4r</strain>
    </source>
</reference>
<evidence type="ECO:0000313" key="2">
    <source>
        <dbReference type="EMBL" id="ARU02578.1"/>
    </source>
</evidence>
<protein>
    <recommendedName>
        <fullName evidence="1">HTH merR-type domain-containing protein</fullName>
    </recommendedName>
</protein>
<dbReference type="Gene3D" id="1.10.1660.10">
    <property type="match status" value="1"/>
</dbReference>
<gene>
    <name evidence="2" type="ORF">LOKVESSMR4R_03305</name>
</gene>
<dbReference type="InterPro" id="IPR009057">
    <property type="entry name" value="Homeodomain-like_sf"/>
</dbReference>
<proteinExistence type="predicted"/>
<dbReference type="InterPro" id="IPR009061">
    <property type="entry name" value="DNA-bd_dom_put_sf"/>
</dbReference>
<evidence type="ECO:0000259" key="1">
    <source>
        <dbReference type="SMART" id="SM00422"/>
    </source>
</evidence>
<accession>A0A1Y0EGL4</accession>
<evidence type="ECO:0000313" key="3">
    <source>
        <dbReference type="Proteomes" id="UP000195273"/>
    </source>
</evidence>
<feature type="domain" description="HTH merR-type" evidence="1">
    <location>
        <begin position="8"/>
        <end position="82"/>
    </location>
</feature>
<sequence length="208" mass="23866">MQNVIKAFSDEQASSLTGLSKHQLRHWDKIGFFQPAMAHANRSVALSRVYSFSDLVELQVLRTLRNDHKCSLQHLKGVKKKLEEIGEQRWSNTILYVLDKRVVVYDEETDQLEDILSSQRVLKIPLRIVKADMRDRIKELWVRPEELVGSFQQKRNVVHNATVISGTRVPVSTIRDFIDEGYSDIEIIAEFPTIAIADVIAVREEIAA</sequence>
<dbReference type="EMBL" id="CP021431">
    <property type="protein sequence ID" value="ARU02578.1"/>
    <property type="molecule type" value="Genomic_DNA"/>
</dbReference>
<dbReference type="InterPro" id="IPR036388">
    <property type="entry name" value="WH-like_DNA-bd_sf"/>
</dbReference>
<dbReference type="Pfam" id="PF13411">
    <property type="entry name" value="MerR_1"/>
    <property type="match status" value="1"/>
</dbReference>
<dbReference type="SUPFAM" id="SSF46955">
    <property type="entry name" value="Putative DNA-binding domain"/>
    <property type="match status" value="1"/>
</dbReference>
<dbReference type="Proteomes" id="UP000195273">
    <property type="component" value="Chromosome"/>
</dbReference>